<proteinExistence type="inferred from homology"/>
<comment type="cofactor">
    <cofactor evidence="1">
        <name>Mg(2+)</name>
        <dbReference type="ChEBI" id="CHEBI:18420"/>
    </cofactor>
</comment>
<dbReference type="InterPro" id="IPR016055">
    <property type="entry name" value="A-D-PHexomutase_a/b/a-I/II/III"/>
</dbReference>
<comment type="similarity">
    <text evidence="2">Belongs to the phosphohexose mutase family.</text>
</comment>
<evidence type="ECO:0000256" key="4">
    <source>
        <dbReference type="ARBA" id="ARBA00022723"/>
    </source>
</evidence>
<keyword evidence="5" id="KW-0460">Magnesium</keyword>
<dbReference type="InterPro" id="IPR016066">
    <property type="entry name" value="A-D-PHexomutase_CS"/>
</dbReference>
<dbReference type="Gene3D" id="3.40.120.10">
    <property type="entry name" value="Alpha-D-Glucose-1,6-Bisphosphate, subunit A, domain 3"/>
    <property type="match status" value="3"/>
</dbReference>
<dbReference type="Pfam" id="PF02879">
    <property type="entry name" value="PGM_PMM_II"/>
    <property type="match status" value="1"/>
</dbReference>
<evidence type="ECO:0000259" key="11">
    <source>
        <dbReference type="Pfam" id="PF02880"/>
    </source>
</evidence>
<dbReference type="CDD" id="cd05799">
    <property type="entry name" value="PGM2"/>
    <property type="match status" value="1"/>
</dbReference>
<evidence type="ECO:0000313" key="13">
    <source>
        <dbReference type="Proteomes" id="UP000182763"/>
    </source>
</evidence>
<feature type="region of interest" description="Disordered" evidence="7">
    <location>
        <begin position="351"/>
        <end position="383"/>
    </location>
</feature>
<evidence type="ECO:0000256" key="1">
    <source>
        <dbReference type="ARBA" id="ARBA00001946"/>
    </source>
</evidence>
<evidence type="ECO:0000259" key="9">
    <source>
        <dbReference type="Pfam" id="PF02878"/>
    </source>
</evidence>
<dbReference type="InterPro" id="IPR005844">
    <property type="entry name" value="A-D-PHexomutase_a/b/a-I"/>
</dbReference>
<dbReference type="GO" id="GO:0006166">
    <property type="term" value="P:purine ribonucleoside salvage"/>
    <property type="evidence" value="ECO:0007669"/>
    <property type="project" value="TreeGrafter"/>
</dbReference>
<dbReference type="PROSITE" id="PS00710">
    <property type="entry name" value="PGM_PMM"/>
    <property type="match status" value="1"/>
</dbReference>
<evidence type="ECO:0000259" key="8">
    <source>
        <dbReference type="Pfam" id="PF00408"/>
    </source>
</evidence>
<dbReference type="Pfam" id="PF02880">
    <property type="entry name" value="PGM_PMM_III"/>
    <property type="match status" value="1"/>
</dbReference>
<dbReference type="GO" id="GO:0000287">
    <property type="term" value="F:magnesium ion binding"/>
    <property type="evidence" value="ECO:0007669"/>
    <property type="project" value="InterPro"/>
</dbReference>
<dbReference type="SUPFAM" id="SSF55957">
    <property type="entry name" value="Phosphoglucomutase, C-terminal domain"/>
    <property type="match status" value="1"/>
</dbReference>
<dbReference type="InterPro" id="IPR005846">
    <property type="entry name" value="A-D-PHexomutase_a/b/a-III"/>
</dbReference>
<dbReference type="Proteomes" id="UP000182763">
    <property type="component" value="Unassembled WGS sequence"/>
</dbReference>
<feature type="domain" description="Alpha-D-phosphohexomutase alpha/beta/alpha" evidence="11">
    <location>
        <begin position="415"/>
        <end position="542"/>
    </location>
</feature>
<dbReference type="PANTHER" id="PTHR45745:SF1">
    <property type="entry name" value="PHOSPHOGLUCOMUTASE 2B-RELATED"/>
    <property type="match status" value="1"/>
</dbReference>
<evidence type="ECO:0000256" key="5">
    <source>
        <dbReference type="ARBA" id="ARBA00022842"/>
    </source>
</evidence>
<dbReference type="InterPro" id="IPR005843">
    <property type="entry name" value="A-D-PHexomutase_C"/>
</dbReference>
<organism evidence="12 13">
    <name type="scientific">Candidatus Infernicultor aquiphilus</name>
    <dbReference type="NCBI Taxonomy" id="1805029"/>
    <lineage>
        <taxon>Bacteria</taxon>
        <taxon>Pseudomonadati</taxon>
        <taxon>Atribacterota</taxon>
        <taxon>Candidatus Phoenicimicrobiia</taxon>
        <taxon>Candidatus Pheonicimicrobiales</taxon>
        <taxon>Candidatus Phoenicimicrobiaceae</taxon>
        <taxon>Candidatus Infernicultor</taxon>
    </lineage>
</organism>
<dbReference type="AlphaFoldDB" id="A0A1J5GRY4"/>
<reference evidence="12 13" key="1">
    <citation type="journal article" date="2016" name="Environ. Microbiol.">
        <title>Genomic resolution of a cold subsurface aquifer community provides metabolic insights for novel microbes adapted to high CO concentrations.</title>
        <authorList>
            <person name="Probst A.J."/>
            <person name="Castelle C.J."/>
            <person name="Singh A."/>
            <person name="Brown C.T."/>
            <person name="Anantharaman K."/>
            <person name="Sharon I."/>
            <person name="Hug L.A."/>
            <person name="Burstein D."/>
            <person name="Emerson J.B."/>
            <person name="Thomas B.C."/>
            <person name="Banfield J.F."/>
        </authorList>
    </citation>
    <scope>NUCLEOTIDE SEQUENCE [LARGE SCALE GENOMIC DNA]</scope>
    <source>
        <strain evidence="12">CG2_30_33_13</strain>
    </source>
</reference>
<dbReference type="GO" id="GO:0005975">
    <property type="term" value="P:carbohydrate metabolic process"/>
    <property type="evidence" value="ECO:0007669"/>
    <property type="project" value="InterPro"/>
</dbReference>
<keyword evidence="4" id="KW-0479">Metal-binding</keyword>
<accession>A0A1J5GRY4</accession>
<evidence type="ECO:0000256" key="6">
    <source>
        <dbReference type="ARBA" id="ARBA00023235"/>
    </source>
</evidence>
<feature type="domain" description="Alpha-D-phosphohexomutase alpha/beta/alpha" evidence="10">
    <location>
        <begin position="220"/>
        <end position="322"/>
    </location>
</feature>
<dbReference type="EMBL" id="MNYY01000081">
    <property type="protein sequence ID" value="OIP70598.1"/>
    <property type="molecule type" value="Genomic_DNA"/>
</dbReference>
<dbReference type="Pfam" id="PF00408">
    <property type="entry name" value="PGM_PMM_IV"/>
    <property type="match status" value="1"/>
</dbReference>
<gene>
    <name evidence="12" type="ORF">AUK42_04070</name>
</gene>
<dbReference type="InterPro" id="IPR005845">
    <property type="entry name" value="A-D-PHexomutase_a/b/a-II"/>
</dbReference>
<sequence>MSYLEKYHFWLENEYFDEPAKAELRALSGNKEEIKDRFYKDLEFGTGGLRGKIAMGTNRMNIYTVSRTTEGLANYLLEESPKDPHSLTPQNYLDRGVVIAYDCRHKSREFAETVALVLNANNIKTFLFEDIRPTPELSFTVRYLHAIVGIVITASHNPPEYNGYKIYGSDGGQIIPEIADKIIYHINQIKDYSLIKKIELFTATKKGLFNIIGSEIDQVYLQKVKELTIRDGDDLDKSIKIVYTPLHGAGNIPIRMILKERGFTNVFVVEEQTHPDPNFSTVESPNPENPAAFELAIQLGQKVNAEILIATDPDSDRIGLAVKNNPHHGEEHPFLSLRGSETTEAISSNIKSVEQSSHPSGIDSRFRGNDIEDSGNDTNLSLRAPVGSEAIPSVIARNDNDEAISTHNNQYTVLNGNQVGVLLLHYILSSKKELSQLPTNGFIVKTIVTSDMSRVIADSFGVETYETLTGFKFICHQVKVIEEKEKKSFLFGYEESIGYLAGDFVRDKDAVIASMLICEMAAYYHKKGLNLLQVLEDLYKKYGYYEEDQHSIYLEGQEGEKKIAEIMEVFRKDLPQIKNMEIVRINDILIGKSYHPKSLTLKTTSLDLPLSNVLKIVFSDGSWYCLRPSGTEPKIKLYLSFQAKTKKEALQKLHHVKEAIFKKMNSIIKPV</sequence>
<name>A0A1J5GRY4_9BACT</name>
<protein>
    <recommendedName>
        <fullName evidence="14">Phosphoglucomutase</fullName>
    </recommendedName>
</protein>
<dbReference type="PRINTS" id="PR00509">
    <property type="entry name" value="PGMPMM"/>
</dbReference>
<dbReference type="STRING" id="1805029.AUK42_04070"/>
<evidence type="ECO:0000259" key="10">
    <source>
        <dbReference type="Pfam" id="PF02879"/>
    </source>
</evidence>
<evidence type="ECO:0000256" key="2">
    <source>
        <dbReference type="ARBA" id="ARBA00010231"/>
    </source>
</evidence>
<feature type="domain" description="Alpha-D-phosphohexomutase alpha/beta/alpha" evidence="9">
    <location>
        <begin position="43"/>
        <end position="191"/>
    </location>
</feature>
<keyword evidence="3" id="KW-0597">Phosphoprotein</keyword>
<dbReference type="PANTHER" id="PTHR45745">
    <property type="entry name" value="PHOSPHOMANNOMUTASE 45A"/>
    <property type="match status" value="1"/>
</dbReference>
<dbReference type="SUPFAM" id="SSF53738">
    <property type="entry name" value="Phosphoglucomutase, first 3 domains"/>
    <property type="match status" value="3"/>
</dbReference>
<evidence type="ECO:0000313" key="12">
    <source>
        <dbReference type="EMBL" id="OIP70598.1"/>
    </source>
</evidence>
<comment type="caution">
    <text evidence="12">The sequence shown here is derived from an EMBL/GenBank/DDBJ whole genome shotgun (WGS) entry which is preliminary data.</text>
</comment>
<feature type="domain" description="Alpha-D-phosphohexomutase C-terminal" evidence="8">
    <location>
        <begin position="611"/>
        <end position="639"/>
    </location>
</feature>
<dbReference type="GO" id="GO:0008973">
    <property type="term" value="F:phosphopentomutase activity"/>
    <property type="evidence" value="ECO:0007669"/>
    <property type="project" value="TreeGrafter"/>
</dbReference>
<dbReference type="InterPro" id="IPR005841">
    <property type="entry name" value="Alpha-D-phosphohexomutase_SF"/>
</dbReference>
<evidence type="ECO:0000256" key="3">
    <source>
        <dbReference type="ARBA" id="ARBA00022553"/>
    </source>
</evidence>
<keyword evidence="6" id="KW-0413">Isomerase</keyword>
<evidence type="ECO:0008006" key="14">
    <source>
        <dbReference type="Google" id="ProtNLM"/>
    </source>
</evidence>
<dbReference type="Gene3D" id="3.30.310.50">
    <property type="entry name" value="Alpha-D-phosphohexomutase, C-terminal domain"/>
    <property type="match status" value="1"/>
</dbReference>
<dbReference type="InterPro" id="IPR036900">
    <property type="entry name" value="A-D-PHexomutase_C_sf"/>
</dbReference>
<evidence type="ECO:0000256" key="7">
    <source>
        <dbReference type="SAM" id="MobiDB-lite"/>
    </source>
</evidence>
<dbReference type="Pfam" id="PF02878">
    <property type="entry name" value="PGM_PMM_I"/>
    <property type="match status" value="1"/>
</dbReference>